<evidence type="ECO:0000256" key="4">
    <source>
        <dbReference type="ARBA" id="ARBA00022692"/>
    </source>
</evidence>
<keyword evidence="5 7" id="KW-1133">Transmembrane helix</keyword>
<proteinExistence type="inferred from homology"/>
<dbReference type="NCBIfam" id="TIGR03025">
    <property type="entry name" value="EPS_sugtrans"/>
    <property type="match status" value="1"/>
</dbReference>
<keyword evidence="3 9" id="KW-0808">Transferase</keyword>
<evidence type="ECO:0000256" key="7">
    <source>
        <dbReference type="SAM" id="Phobius"/>
    </source>
</evidence>
<evidence type="ECO:0000259" key="8">
    <source>
        <dbReference type="Pfam" id="PF02397"/>
    </source>
</evidence>
<dbReference type="InterPro" id="IPR003362">
    <property type="entry name" value="Bact_transf"/>
</dbReference>
<name>A0ABT6F9U3_9BACT</name>
<evidence type="ECO:0000256" key="6">
    <source>
        <dbReference type="ARBA" id="ARBA00023136"/>
    </source>
</evidence>
<dbReference type="PANTHER" id="PTHR30576:SF0">
    <property type="entry name" value="UNDECAPRENYL-PHOSPHATE N-ACETYLGALACTOSAMINYL 1-PHOSPHATE TRANSFERASE-RELATED"/>
    <property type="match status" value="1"/>
</dbReference>
<accession>A0ABT6F9U3</accession>
<dbReference type="EC" id="2.7.8.-" evidence="9"/>
<dbReference type="InterPro" id="IPR017475">
    <property type="entry name" value="EPS_sugar_tfrase"/>
</dbReference>
<evidence type="ECO:0000313" key="10">
    <source>
        <dbReference type="Proteomes" id="UP001216907"/>
    </source>
</evidence>
<comment type="similarity">
    <text evidence="2">Belongs to the bacterial sugar transferase family.</text>
</comment>
<evidence type="ECO:0000256" key="3">
    <source>
        <dbReference type="ARBA" id="ARBA00022679"/>
    </source>
</evidence>
<dbReference type="EMBL" id="JARRAG010000002">
    <property type="protein sequence ID" value="MDG3004204.1"/>
    <property type="molecule type" value="Genomic_DNA"/>
</dbReference>
<sequence>MNDSLEVVGRERIGELAGRPRQRIVIVGAPRDARMLLRDLHSRPVPIIGFVDAGHHRKTGPRSRGRHLAVNPRTSPLPVLGDIDRLDEIVDEAGATHVLVAHSRPRKHLRPRLARLSSARVSIHWVAVGGEAPDLTGLDLDGYGPPSRPALDWRTASAGVRKWLRTDGARLAKRAADVLVSAALLTLFAPLFLAVSAAILLSSGRPIFYTQERIGQGGRRFRIVKFRSMNCGAEDATGPIWASDHDARCTRIGDWLRHTNVDELPQLFNVLRGDMSLVGPRPERPVFVEQFSAGMPDYNLRHAVPCGMTGWAQVHGWRGRTSLRKRIQYDLDYINRWSFWIDFRILFMTFQHVAWGKTSWNISRPPRKPEA</sequence>
<dbReference type="Proteomes" id="UP001216907">
    <property type="component" value="Unassembled WGS sequence"/>
</dbReference>
<keyword evidence="6 7" id="KW-0472">Membrane</keyword>
<dbReference type="Gene3D" id="3.40.50.720">
    <property type="entry name" value="NAD(P)-binding Rossmann-like Domain"/>
    <property type="match status" value="1"/>
</dbReference>
<dbReference type="Pfam" id="PF02397">
    <property type="entry name" value="Bac_transf"/>
    <property type="match status" value="1"/>
</dbReference>
<reference evidence="9 10" key="1">
    <citation type="submission" date="2023-03" db="EMBL/GenBank/DDBJ databases">
        <title>Paludisphaera mucosa sp. nov. a novel planctomycete from northern fen.</title>
        <authorList>
            <person name="Ivanova A."/>
        </authorList>
    </citation>
    <scope>NUCLEOTIDE SEQUENCE [LARGE SCALE GENOMIC DNA]</scope>
    <source>
        <strain evidence="9 10">Pla2</strain>
    </source>
</reference>
<gene>
    <name evidence="9" type="ORF">PZE19_10490</name>
</gene>
<feature type="domain" description="Bacterial sugar transferase" evidence="8">
    <location>
        <begin position="173"/>
        <end position="353"/>
    </location>
</feature>
<protein>
    <submittedName>
        <fullName evidence="9">Sugar transferase</fullName>
        <ecNumber evidence="9">2.7.8.-</ecNumber>
    </submittedName>
</protein>
<keyword evidence="10" id="KW-1185">Reference proteome</keyword>
<evidence type="ECO:0000256" key="2">
    <source>
        <dbReference type="ARBA" id="ARBA00006464"/>
    </source>
</evidence>
<evidence type="ECO:0000256" key="1">
    <source>
        <dbReference type="ARBA" id="ARBA00004141"/>
    </source>
</evidence>
<feature type="transmembrane region" description="Helical" evidence="7">
    <location>
        <begin position="178"/>
        <end position="201"/>
    </location>
</feature>
<dbReference type="PANTHER" id="PTHR30576">
    <property type="entry name" value="COLANIC BIOSYNTHESIS UDP-GLUCOSE LIPID CARRIER TRANSFERASE"/>
    <property type="match status" value="1"/>
</dbReference>
<comment type="subcellular location">
    <subcellularLocation>
        <location evidence="1">Membrane</location>
        <topology evidence="1">Multi-pass membrane protein</topology>
    </subcellularLocation>
</comment>
<evidence type="ECO:0000313" key="9">
    <source>
        <dbReference type="EMBL" id="MDG3004204.1"/>
    </source>
</evidence>
<comment type="caution">
    <text evidence="9">The sequence shown here is derived from an EMBL/GenBank/DDBJ whole genome shotgun (WGS) entry which is preliminary data.</text>
</comment>
<dbReference type="RefSeq" id="WP_277860565.1">
    <property type="nucleotide sequence ID" value="NZ_JARRAG010000002.1"/>
</dbReference>
<dbReference type="GO" id="GO:0016740">
    <property type="term" value="F:transferase activity"/>
    <property type="evidence" value="ECO:0007669"/>
    <property type="project" value="UniProtKB-KW"/>
</dbReference>
<keyword evidence="4 7" id="KW-0812">Transmembrane</keyword>
<evidence type="ECO:0000256" key="5">
    <source>
        <dbReference type="ARBA" id="ARBA00022989"/>
    </source>
</evidence>
<organism evidence="9 10">
    <name type="scientific">Paludisphaera mucosa</name>
    <dbReference type="NCBI Taxonomy" id="3030827"/>
    <lineage>
        <taxon>Bacteria</taxon>
        <taxon>Pseudomonadati</taxon>
        <taxon>Planctomycetota</taxon>
        <taxon>Planctomycetia</taxon>
        <taxon>Isosphaerales</taxon>
        <taxon>Isosphaeraceae</taxon>
        <taxon>Paludisphaera</taxon>
    </lineage>
</organism>